<geneLocation type="plasmid" evidence="1">
    <name>pKF3-140</name>
</geneLocation>
<organism evidence="1">
    <name type="scientific">Klebsiella pneumoniae</name>
    <dbReference type="NCBI Taxonomy" id="573"/>
    <lineage>
        <taxon>Bacteria</taxon>
        <taxon>Pseudomonadati</taxon>
        <taxon>Pseudomonadota</taxon>
        <taxon>Gammaproteobacteria</taxon>
        <taxon>Enterobacterales</taxon>
        <taxon>Enterobacteriaceae</taxon>
        <taxon>Klebsiella/Raoultella group</taxon>
        <taxon>Klebsiella</taxon>
        <taxon>Klebsiella pneumoniae complex</taxon>
    </lineage>
</organism>
<reference evidence="1" key="1">
    <citation type="journal article" date="2010" name="PLoS ONE">
        <title>Sequencing and genetic variation of multidrug resistance plasmids in Klebsiella pneumoniae.</title>
        <authorList>
            <person name="Zhao F."/>
            <person name="Bai J."/>
            <person name="Wu J."/>
            <person name="Liu J."/>
            <person name="Zhou M."/>
            <person name="Xia S."/>
            <person name="Wang S."/>
            <person name="Yao X."/>
            <person name="Yi H."/>
            <person name="Lin M."/>
            <person name="Gao S."/>
            <person name="Zhou T."/>
            <person name="Xu Z."/>
            <person name="Niu Y."/>
            <person name="Bao Q."/>
        </authorList>
    </citation>
    <scope>NUCLEOTIDE SEQUENCE</scope>
    <source>
        <strain evidence="1">KF3</strain>
        <plasmid evidence="1">pKF3-140</plasmid>
    </source>
</reference>
<dbReference type="EMBL" id="FJ876827">
    <property type="protein sequence ID" value="ADD63677.1"/>
    <property type="molecule type" value="Genomic_DNA"/>
</dbReference>
<sequence>MIPFNDLPDIKPYPVLLLQDKQRINHLIKAVHAKLCGVQTLYLSTPRSLTVLYRQSYPAWCQSVHNFSIGAAYHR</sequence>
<name>D4HR81_KLEPN</name>
<evidence type="ECO:0000313" key="1">
    <source>
        <dbReference type="EMBL" id="ADD63677.1"/>
    </source>
</evidence>
<dbReference type="AlphaFoldDB" id="D4HR81"/>
<accession>D4HR81</accession>
<keyword evidence="1" id="KW-0614">Plasmid</keyword>
<gene>
    <name evidence="1" type="ORF">pKF140-198</name>
</gene>
<protein>
    <submittedName>
        <fullName evidence="1">Uncharacterized protein</fullName>
    </submittedName>
</protein>
<proteinExistence type="predicted"/>